<protein>
    <submittedName>
        <fullName evidence="3">Acyltransferase</fullName>
    </submittedName>
</protein>
<feature type="transmembrane region" description="Helical" evidence="1">
    <location>
        <begin position="226"/>
        <end position="244"/>
    </location>
</feature>
<evidence type="ECO:0000259" key="2">
    <source>
        <dbReference type="Pfam" id="PF01757"/>
    </source>
</evidence>
<gene>
    <name evidence="3" type="ORF">ERS852554_00085</name>
</gene>
<feature type="transmembrane region" description="Helical" evidence="1">
    <location>
        <begin position="115"/>
        <end position="137"/>
    </location>
</feature>
<keyword evidence="3" id="KW-0808">Transferase</keyword>
<keyword evidence="1" id="KW-1133">Transmembrane helix</keyword>
<feature type="domain" description="Acyltransferase 3" evidence="2">
    <location>
        <begin position="26"/>
        <end position="297"/>
    </location>
</feature>
<proteinExistence type="predicted"/>
<feature type="transmembrane region" description="Helical" evidence="1">
    <location>
        <begin position="46"/>
        <end position="65"/>
    </location>
</feature>
<organism evidence="3 4">
    <name type="scientific">Bacteroides uniformis</name>
    <dbReference type="NCBI Taxonomy" id="820"/>
    <lineage>
        <taxon>Bacteria</taxon>
        <taxon>Pseudomonadati</taxon>
        <taxon>Bacteroidota</taxon>
        <taxon>Bacteroidia</taxon>
        <taxon>Bacteroidales</taxon>
        <taxon>Bacteroidaceae</taxon>
        <taxon>Bacteroides</taxon>
    </lineage>
</organism>
<dbReference type="GO" id="GO:0016747">
    <property type="term" value="F:acyltransferase activity, transferring groups other than amino-acyl groups"/>
    <property type="evidence" value="ECO:0007669"/>
    <property type="project" value="InterPro"/>
</dbReference>
<keyword evidence="3" id="KW-0012">Acyltransferase</keyword>
<keyword evidence="1" id="KW-0812">Transmembrane</keyword>
<evidence type="ECO:0000256" key="1">
    <source>
        <dbReference type="SAM" id="Phobius"/>
    </source>
</evidence>
<dbReference type="AlphaFoldDB" id="A0A174LRR3"/>
<accession>A0A174LRR3</accession>
<evidence type="ECO:0000313" key="3">
    <source>
        <dbReference type="EMBL" id="CUP24465.1"/>
    </source>
</evidence>
<name>A0A174LRR3_BACUN</name>
<dbReference type="RefSeq" id="WP_057281009.1">
    <property type="nucleotide sequence ID" value="NZ_CZBF01000001.1"/>
</dbReference>
<dbReference type="Proteomes" id="UP000095788">
    <property type="component" value="Unassembled WGS sequence"/>
</dbReference>
<dbReference type="InterPro" id="IPR002656">
    <property type="entry name" value="Acyl_transf_3_dom"/>
</dbReference>
<reference evidence="3 4" key="1">
    <citation type="submission" date="2015-09" db="EMBL/GenBank/DDBJ databases">
        <authorList>
            <consortium name="Pathogen Informatics"/>
        </authorList>
    </citation>
    <scope>NUCLEOTIDE SEQUENCE [LARGE SCALE GENOMIC DNA]</scope>
    <source>
        <strain evidence="3 4">2789STDY5834942</strain>
    </source>
</reference>
<dbReference type="Pfam" id="PF01757">
    <property type="entry name" value="Acyl_transf_3"/>
    <property type="match status" value="1"/>
</dbReference>
<dbReference type="EMBL" id="CZBF01000001">
    <property type="protein sequence ID" value="CUP24465.1"/>
    <property type="molecule type" value="Genomic_DNA"/>
</dbReference>
<keyword evidence="1" id="KW-0472">Membrane</keyword>
<feature type="transmembrane region" description="Helical" evidence="1">
    <location>
        <begin position="77"/>
        <end position="95"/>
    </location>
</feature>
<feature type="transmembrane region" description="Helical" evidence="1">
    <location>
        <begin position="149"/>
        <end position="167"/>
    </location>
</feature>
<sequence length="310" mass="35612">MSNSVISHLSEYIYGSLIKNREAVFGFSILYILLYHSGFTPLFGRGYIGVDLFLFLSAFGCSFSLKKYTLLQFYLRRLNRVYPLFVISNLLKWCIGRYNGERLGVWDSVCDISGLTFWGMGGRHLLWFIPSLILLYIFTPPLYRMFNKFGNKSFCVVAILSFLVMMLFRNMDWHYACLVSRIPVFSLGLLYFIHKGNIQKLSFPLLLCVGLQELTVANGLKFATATFYAPVLLLSLCFILDNLLQPRIVKFLCWFGSKSLECFIGNGMVTTLVFTASPFQRGAYYILANIVWIFVFVWINKILPANKKAI</sequence>
<feature type="transmembrane region" description="Helical" evidence="1">
    <location>
        <begin position="282"/>
        <end position="299"/>
    </location>
</feature>
<evidence type="ECO:0000313" key="4">
    <source>
        <dbReference type="Proteomes" id="UP000095788"/>
    </source>
</evidence>
<feature type="transmembrane region" description="Helical" evidence="1">
    <location>
        <begin position="251"/>
        <end position="276"/>
    </location>
</feature>